<evidence type="ECO:0000256" key="9">
    <source>
        <dbReference type="ARBA" id="ARBA00066675"/>
    </source>
</evidence>
<evidence type="ECO:0000256" key="3">
    <source>
        <dbReference type="ARBA" id="ARBA00022490"/>
    </source>
</evidence>
<protein>
    <recommendedName>
        <fullName evidence="9">dipeptidase E</fullName>
        <ecNumber evidence="9">3.4.13.21</ecNumber>
    </recommendedName>
    <alternativeName>
        <fullName evidence="10">Asp-specific dipeptidase</fullName>
    </alternativeName>
</protein>
<comment type="catalytic activity">
    <reaction evidence="8">
        <text>Dipeptidase E catalyzes the hydrolysis of dipeptides Asp-|-Xaa. It does not act on peptides with N-terminal Glu, Asn or Gln, nor does it cleave isoaspartyl peptides.</text>
        <dbReference type="EC" id="3.4.13.21"/>
    </reaction>
</comment>
<dbReference type="KEGG" id="rhy:RD110_17165"/>
<dbReference type="SUPFAM" id="SSF52317">
    <property type="entry name" value="Class I glutamine amidotransferase-like"/>
    <property type="match status" value="1"/>
</dbReference>
<dbReference type="STRING" id="1842727.RD110_17165"/>
<keyword evidence="7" id="KW-0224">Dipeptidase</keyword>
<dbReference type="GO" id="GO:0005737">
    <property type="term" value="C:cytoplasm"/>
    <property type="evidence" value="ECO:0007669"/>
    <property type="project" value="UniProtKB-SubCell"/>
</dbReference>
<keyword evidence="4" id="KW-0645">Protease</keyword>
<gene>
    <name evidence="11" type="ORF">RD110_17165</name>
</gene>
<dbReference type="CDD" id="cd03146">
    <property type="entry name" value="GAT1_Peptidase_E"/>
    <property type="match status" value="1"/>
</dbReference>
<keyword evidence="3" id="KW-0963">Cytoplasm</keyword>
<evidence type="ECO:0000256" key="1">
    <source>
        <dbReference type="ARBA" id="ARBA00004496"/>
    </source>
</evidence>
<evidence type="ECO:0000256" key="8">
    <source>
        <dbReference type="ARBA" id="ARBA00050239"/>
    </source>
</evidence>
<name>A0A1P8JY79_9BURK</name>
<dbReference type="NCBIfam" id="NF003642">
    <property type="entry name" value="PRK05282.1"/>
    <property type="match status" value="1"/>
</dbReference>
<dbReference type="GO" id="GO:0016805">
    <property type="term" value="F:dipeptidase activity"/>
    <property type="evidence" value="ECO:0007669"/>
    <property type="project" value="UniProtKB-KW"/>
</dbReference>
<dbReference type="InterPro" id="IPR005320">
    <property type="entry name" value="Peptidase_S51"/>
</dbReference>
<sequence>MNLLLLSNSRSPDGGYLTHAGAAIGEIAAGRKTAVFVPYAGVTIGWDDYTQRVVDVFAPLGIAVTSVHQASDPQAAVRQAEIIVVGGGNTFNLLKCCREAGLLPLIAARVRAGAAYIGWSAGANLAGPTIRTTNDMPIVDPGGFDALGLVSFQLNPHFTNALPAGHQGETREQRLAEFLVANPSAKVVGLPEGDWLRVRDAQVHLHGPWPASIFVGGQAVRSVDSPARLDPL</sequence>
<evidence type="ECO:0000256" key="6">
    <source>
        <dbReference type="ARBA" id="ARBA00022825"/>
    </source>
</evidence>
<reference evidence="11 12" key="1">
    <citation type="submission" date="2017-01" db="EMBL/GenBank/DDBJ databases">
        <authorList>
            <person name="Mah S.A."/>
            <person name="Swanson W.J."/>
            <person name="Moy G.W."/>
            <person name="Vacquier V.D."/>
        </authorList>
    </citation>
    <scope>NUCLEOTIDE SEQUENCE [LARGE SCALE GENOMIC DNA]</scope>
    <source>
        <strain evidence="11 12">DCY110</strain>
    </source>
</reference>
<dbReference type="Gene3D" id="3.40.50.880">
    <property type="match status" value="1"/>
</dbReference>
<dbReference type="InterPro" id="IPR029062">
    <property type="entry name" value="Class_I_gatase-like"/>
</dbReference>
<evidence type="ECO:0000313" key="12">
    <source>
        <dbReference type="Proteomes" id="UP000186609"/>
    </source>
</evidence>
<dbReference type="GO" id="GO:0006508">
    <property type="term" value="P:proteolysis"/>
    <property type="evidence" value="ECO:0007669"/>
    <property type="project" value="UniProtKB-KW"/>
</dbReference>
<evidence type="ECO:0000256" key="2">
    <source>
        <dbReference type="ARBA" id="ARBA00006534"/>
    </source>
</evidence>
<dbReference type="RefSeq" id="WP_076200598.1">
    <property type="nucleotide sequence ID" value="NZ_CP019236.1"/>
</dbReference>
<dbReference type="PANTHER" id="PTHR20842:SF0">
    <property type="entry name" value="ALPHA-ASPARTYL DIPEPTIDASE"/>
    <property type="match status" value="1"/>
</dbReference>
<organism evidence="11 12">
    <name type="scientific">Rhodoferax koreensis</name>
    <dbReference type="NCBI Taxonomy" id="1842727"/>
    <lineage>
        <taxon>Bacteria</taxon>
        <taxon>Pseudomonadati</taxon>
        <taxon>Pseudomonadota</taxon>
        <taxon>Betaproteobacteria</taxon>
        <taxon>Burkholderiales</taxon>
        <taxon>Comamonadaceae</taxon>
        <taxon>Rhodoferax</taxon>
    </lineage>
</organism>
<evidence type="ECO:0000256" key="4">
    <source>
        <dbReference type="ARBA" id="ARBA00022670"/>
    </source>
</evidence>
<comment type="subcellular location">
    <subcellularLocation>
        <location evidence="1">Cytoplasm</location>
    </subcellularLocation>
</comment>
<dbReference type="FunFam" id="3.40.50.880:FF:000007">
    <property type="entry name" value="Peptidase E"/>
    <property type="match status" value="1"/>
</dbReference>
<keyword evidence="5" id="KW-0378">Hydrolase</keyword>
<dbReference type="Pfam" id="PF03575">
    <property type="entry name" value="Peptidase_S51"/>
    <property type="match status" value="1"/>
</dbReference>
<dbReference type="Proteomes" id="UP000186609">
    <property type="component" value="Chromosome"/>
</dbReference>
<evidence type="ECO:0000256" key="5">
    <source>
        <dbReference type="ARBA" id="ARBA00022801"/>
    </source>
</evidence>
<keyword evidence="6" id="KW-0720">Serine protease</keyword>
<dbReference type="PANTHER" id="PTHR20842">
    <property type="entry name" value="PROTEASE S51 ALPHA-ASPARTYL DIPEPTIDASE"/>
    <property type="match status" value="1"/>
</dbReference>
<keyword evidence="12" id="KW-1185">Reference proteome</keyword>
<evidence type="ECO:0000256" key="7">
    <source>
        <dbReference type="ARBA" id="ARBA00022997"/>
    </source>
</evidence>
<dbReference type="EC" id="3.4.13.21" evidence="9"/>
<proteinExistence type="inferred from homology"/>
<dbReference type="OrthoDB" id="3373764at2"/>
<dbReference type="GO" id="GO:0008236">
    <property type="term" value="F:serine-type peptidase activity"/>
    <property type="evidence" value="ECO:0007669"/>
    <property type="project" value="UniProtKB-KW"/>
</dbReference>
<accession>A0A1P8JY79</accession>
<evidence type="ECO:0000313" key="11">
    <source>
        <dbReference type="EMBL" id="APW38719.1"/>
    </source>
</evidence>
<evidence type="ECO:0000256" key="10">
    <source>
        <dbReference type="ARBA" id="ARBA00075877"/>
    </source>
</evidence>
<dbReference type="EMBL" id="CP019236">
    <property type="protein sequence ID" value="APW38719.1"/>
    <property type="molecule type" value="Genomic_DNA"/>
</dbReference>
<comment type="similarity">
    <text evidence="2">Belongs to the peptidase S51 family.</text>
</comment>
<dbReference type="AlphaFoldDB" id="A0A1P8JY79"/>